<dbReference type="STRING" id="589865.DaAHT2_2385"/>
<dbReference type="HOGENOM" id="CLU_1568187_0_0_7"/>
<evidence type="ECO:0000313" key="4">
    <source>
        <dbReference type="Proteomes" id="UP000001508"/>
    </source>
</evidence>
<proteinExistence type="predicted"/>
<evidence type="ECO:0000313" key="3">
    <source>
        <dbReference type="EMBL" id="ADH87050.1"/>
    </source>
</evidence>
<dbReference type="GO" id="GO:0015627">
    <property type="term" value="C:type II protein secretion system complex"/>
    <property type="evidence" value="ECO:0007669"/>
    <property type="project" value="InterPro"/>
</dbReference>
<dbReference type="Pfam" id="PF16537">
    <property type="entry name" value="T2SSB"/>
    <property type="match status" value="1"/>
</dbReference>
<organism evidence="3 4">
    <name type="scientific">Desulfurivibrio alkaliphilus (strain DSM 19089 / UNIQEM U267 / AHT2)</name>
    <dbReference type="NCBI Taxonomy" id="589865"/>
    <lineage>
        <taxon>Bacteria</taxon>
        <taxon>Pseudomonadati</taxon>
        <taxon>Thermodesulfobacteriota</taxon>
        <taxon>Desulfobulbia</taxon>
        <taxon>Desulfobulbales</taxon>
        <taxon>Desulfobulbaceae</taxon>
        <taxon>Desulfurivibrio</taxon>
    </lineage>
</organism>
<keyword evidence="4" id="KW-1185">Reference proteome</keyword>
<feature type="domain" description="Type II secretion system protein GspB C-terminal" evidence="2">
    <location>
        <begin position="117"/>
        <end position="164"/>
    </location>
</feature>
<dbReference type="InterPro" id="IPR032389">
    <property type="entry name" value="GspB_C"/>
</dbReference>
<feature type="transmembrane region" description="Helical" evidence="1">
    <location>
        <begin position="7"/>
        <end position="28"/>
    </location>
</feature>
<dbReference type="KEGG" id="dak:DaAHT2_2385"/>
<evidence type="ECO:0000256" key="1">
    <source>
        <dbReference type="SAM" id="Phobius"/>
    </source>
</evidence>
<dbReference type="RefSeq" id="WP_013164563.1">
    <property type="nucleotide sequence ID" value="NC_014216.1"/>
</dbReference>
<evidence type="ECO:0000259" key="2">
    <source>
        <dbReference type="Pfam" id="PF16537"/>
    </source>
</evidence>
<gene>
    <name evidence="3" type="ordered locus">DaAHT2_2385</name>
</gene>
<dbReference type="Proteomes" id="UP000001508">
    <property type="component" value="Chromosome"/>
</dbReference>
<protein>
    <recommendedName>
        <fullName evidence="2">Type II secretion system protein GspB C-terminal domain-containing protein</fullName>
    </recommendedName>
</protein>
<dbReference type="OrthoDB" id="5423124at2"/>
<accession>D6Z763</accession>
<name>D6Z763_DESAT</name>
<keyword evidence="1" id="KW-0472">Membrane</keyword>
<keyword evidence="1" id="KW-1133">Transmembrane helix</keyword>
<dbReference type="AlphaFoldDB" id="D6Z763"/>
<dbReference type="EMBL" id="CP001940">
    <property type="protein sequence ID" value="ADH87050.1"/>
    <property type="molecule type" value="Genomic_DNA"/>
</dbReference>
<reference evidence="4" key="1">
    <citation type="submission" date="2010-02" db="EMBL/GenBank/DDBJ databases">
        <title>Complete sequence of Desulfurivibrio alkaliphilus AHT2.</title>
        <authorList>
            <consortium name="US DOE Joint Genome Institute"/>
            <person name="Pitluck S."/>
            <person name="Chertkov O."/>
            <person name="Detter J.C."/>
            <person name="Han C."/>
            <person name="Tapia R."/>
            <person name="Larimer F."/>
            <person name="Land M."/>
            <person name="Hauser L."/>
            <person name="Kyrpides N."/>
            <person name="Mikhailova N."/>
            <person name="Sorokin D.Y."/>
            <person name="Muyzer G."/>
            <person name="Woyke T."/>
        </authorList>
    </citation>
    <scope>NUCLEOTIDE SEQUENCE [LARGE SCALE GENOMIC DNA]</scope>
    <source>
        <strain evidence="4">DSM 19089 / UNIQEM U267 / AHT2</strain>
    </source>
</reference>
<keyword evidence="1" id="KW-0812">Transmembrane</keyword>
<dbReference type="InParanoid" id="D6Z763"/>
<sequence length="170" mass="19000">MKTTREKIIVGLMGLAVLYFVYDFFLVAEPEPPAPTARHDAALIMAVELQRDLAAGKFEPPESALQAVAELQQTLWSADLFVSSDFLLLDELPKEPREHVVLEELRAAAERLVYSGYLKMGDRRLAVINGKEYQRGDTVVGDIRLQRIEPQYLELGLGGHAVRLAIIDPN</sequence>